<protein>
    <submittedName>
        <fullName evidence="2">Uncharacterized protein</fullName>
    </submittedName>
</protein>
<comment type="caution">
    <text evidence="2">The sequence shown here is derived from an EMBL/GenBank/DDBJ whole genome shotgun (WGS) entry which is preliminary data.</text>
</comment>
<evidence type="ECO:0000256" key="1">
    <source>
        <dbReference type="SAM" id="MobiDB-lite"/>
    </source>
</evidence>
<accession>A0ABR4Q753</accession>
<dbReference type="EMBL" id="JAKROA010000008">
    <property type="protein sequence ID" value="KAL5105507.1"/>
    <property type="molecule type" value="Genomic_DNA"/>
</dbReference>
<sequence length="159" mass="17197">MVEYSREIAATCLFGCGGGDDVAVSLTPTHAIPCECGGTTQNVSFHPPGNLHVVIGYIVPLLSSPYSPYRLHSSRKQSRLELATAEDKKDRSFCGPCCSVAEGVDVIGLKVVPVCVVWKSCLVVCPPLTEHSDRAFASSSGSKEGKMKKQRRDERKQEL</sequence>
<proteinExistence type="predicted"/>
<dbReference type="Proteomes" id="UP001651158">
    <property type="component" value="Unassembled WGS sequence"/>
</dbReference>
<feature type="region of interest" description="Disordered" evidence="1">
    <location>
        <begin position="134"/>
        <end position="159"/>
    </location>
</feature>
<keyword evidence="4" id="KW-1185">Reference proteome</keyword>
<evidence type="ECO:0000313" key="4">
    <source>
        <dbReference type="Proteomes" id="UP001651158"/>
    </source>
</evidence>
<name>A0ABR4Q753_9CEST</name>
<evidence type="ECO:0000313" key="3">
    <source>
        <dbReference type="EMBL" id="KAL5105507.1"/>
    </source>
</evidence>
<reference evidence="2 4" key="1">
    <citation type="journal article" date="2022" name="Front. Cell. Infect. Microbiol.">
        <title>The Genomes of Two Strains of Taenia crassiceps the Animal Model for the Study of Human Cysticercosis.</title>
        <authorList>
            <person name="Bobes R.J."/>
            <person name="Estrada K."/>
            <person name="Rios-Valencia D.G."/>
            <person name="Calderon-Gallegos A."/>
            <person name="de la Torre P."/>
            <person name="Carrero J.C."/>
            <person name="Sanchez-Flores A."/>
            <person name="Laclette J.P."/>
        </authorList>
    </citation>
    <scope>NUCLEOTIDE SEQUENCE [LARGE SCALE GENOMIC DNA]</scope>
    <source>
        <strain evidence="2">WFUcys</strain>
    </source>
</reference>
<gene>
    <name evidence="2" type="ORF">TcWFU_003349</name>
    <name evidence="3" type="ORF">TcWFU_006250</name>
</gene>
<feature type="compositionally biased region" description="Basic and acidic residues" evidence="1">
    <location>
        <begin position="143"/>
        <end position="159"/>
    </location>
</feature>
<reference evidence="2" key="2">
    <citation type="submission" date="2024-12" db="EMBL/GenBank/DDBJ databases">
        <authorList>
            <person name="Estrada K."/>
            <person name="Bobes R.J."/>
            <person name="Sanchez-Flores A."/>
            <person name="Laclette J.P."/>
        </authorList>
    </citation>
    <scope>NUCLEOTIDE SEQUENCE</scope>
    <source>
        <strain evidence="2">WFUcys</strain>
        <tissue evidence="2">Peritoneal cavity of infected mice</tissue>
    </source>
</reference>
<organism evidence="2 4">
    <name type="scientific">Taenia crassiceps</name>
    <dbReference type="NCBI Taxonomy" id="6207"/>
    <lineage>
        <taxon>Eukaryota</taxon>
        <taxon>Metazoa</taxon>
        <taxon>Spiralia</taxon>
        <taxon>Lophotrochozoa</taxon>
        <taxon>Platyhelminthes</taxon>
        <taxon>Cestoda</taxon>
        <taxon>Eucestoda</taxon>
        <taxon>Cyclophyllidea</taxon>
        <taxon>Taeniidae</taxon>
        <taxon>Taenia</taxon>
    </lineage>
</organism>
<evidence type="ECO:0000313" key="2">
    <source>
        <dbReference type="EMBL" id="KAL5105412.1"/>
    </source>
</evidence>
<dbReference type="EMBL" id="JAKROA010000008">
    <property type="protein sequence ID" value="KAL5105412.1"/>
    <property type="molecule type" value="Genomic_DNA"/>
</dbReference>